<sequence length="188" mass="20248">TATPPRLIAASTDTNSTAYPLVSSANTLLANSIRLYFDREMDRGGIFSLKRVASPYGLTDTIPLRPTWSADGKVVSLVPRAGMRGLTDTSRTLEAGTTYQLNIYDLNDVNGTPFSPPVNPIIFNTQPGIRLVGVTVGGQTFTSPNQPIKADSVGTIKLIFNQNIAGSYNVRGTLGSNSPRWTRTVHHV</sequence>
<proteinExistence type="predicted"/>
<feature type="non-terminal residue" evidence="2">
    <location>
        <position position="1"/>
    </location>
</feature>
<dbReference type="InterPro" id="IPR014755">
    <property type="entry name" value="Cu-Rt/internalin_Ig-like"/>
</dbReference>
<name>A0A395LXR7_9BACT</name>
<comment type="caution">
    <text evidence="2">The sequence shown here is derived from an EMBL/GenBank/DDBJ whole genome shotgun (WGS) entry which is preliminary data.</text>
</comment>
<gene>
    <name evidence="2" type="ORF">D0433_11380</name>
</gene>
<dbReference type="Gene3D" id="2.60.40.1220">
    <property type="match status" value="1"/>
</dbReference>
<reference evidence="2 3" key="1">
    <citation type="journal article" date="2011" name="ISME J.">
        <title>Community ecology of hot spring cyanobacterial mats: predominant populations and their functional potential.</title>
        <authorList>
            <person name="Klatt C.G."/>
            <person name="Wood J.M."/>
            <person name="Rusch D.B."/>
            <person name="Bateson M.M."/>
            <person name="Hamamura N."/>
            <person name="Heidelberg J.F."/>
            <person name="Grossman A.R."/>
            <person name="Bhaya D."/>
            <person name="Cohan F.M."/>
            <person name="Kuhl M."/>
            <person name="Bryant D.A."/>
            <person name="Ward D.M."/>
        </authorList>
    </citation>
    <scope>NUCLEOTIDE SEQUENCE [LARGE SCALE GENOMIC DNA]</scope>
    <source>
        <strain evidence="2">OS</strain>
    </source>
</reference>
<evidence type="ECO:0000313" key="3">
    <source>
        <dbReference type="Proteomes" id="UP000266389"/>
    </source>
</evidence>
<dbReference type="Proteomes" id="UP000266389">
    <property type="component" value="Unassembled WGS sequence"/>
</dbReference>
<protein>
    <recommendedName>
        <fullName evidence="4">SbsA Ig-like domain-containing protein</fullName>
    </recommendedName>
</protein>
<evidence type="ECO:0008006" key="4">
    <source>
        <dbReference type="Google" id="ProtNLM"/>
    </source>
</evidence>
<dbReference type="EMBL" id="PHFL01000067">
    <property type="protein sequence ID" value="RFM23271.1"/>
    <property type="molecule type" value="Genomic_DNA"/>
</dbReference>
<evidence type="ECO:0000256" key="1">
    <source>
        <dbReference type="ARBA" id="ARBA00022729"/>
    </source>
</evidence>
<accession>A0A395LXR7</accession>
<keyword evidence="1" id="KW-0732">Signal</keyword>
<dbReference type="AlphaFoldDB" id="A0A395LXR7"/>
<organism evidence="2 3">
    <name type="scientific">Candidatus Thermochlorobacter aerophilus</name>
    <dbReference type="NCBI Taxonomy" id="1868324"/>
    <lineage>
        <taxon>Bacteria</taxon>
        <taxon>Pseudomonadati</taxon>
        <taxon>Chlorobiota</taxon>
        <taxon>Chlorobiia</taxon>
        <taxon>Chlorobiales</taxon>
        <taxon>Candidatus Thermochlorobacteriaceae</taxon>
        <taxon>Candidatus Thermochlorobacter</taxon>
    </lineage>
</organism>
<evidence type="ECO:0000313" key="2">
    <source>
        <dbReference type="EMBL" id="RFM23271.1"/>
    </source>
</evidence>